<name>A0A2B4R4T8_STYPI</name>
<comment type="caution">
    <text evidence="3">The sequence shown here is derived from an EMBL/GenBank/DDBJ whole genome shotgun (WGS) entry which is preliminary data.</text>
</comment>
<evidence type="ECO:0000259" key="2">
    <source>
        <dbReference type="PROSITE" id="PS50017"/>
    </source>
</evidence>
<dbReference type="AlphaFoldDB" id="A0A2B4R4T8"/>
<keyword evidence="4" id="KW-1185">Reference proteome</keyword>
<dbReference type="Proteomes" id="UP000225706">
    <property type="component" value="Unassembled WGS sequence"/>
</dbReference>
<dbReference type="InterPro" id="IPR011029">
    <property type="entry name" value="DEATH-like_dom_sf"/>
</dbReference>
<evidence type="ECO:0000313" key="4">
    <source>
        <dbReference type="Proteomes" id="UP000225706"/>
    </source>
</evidence>
<dbReference type="SMART" id="SM00005">
    <property type="entry name" value="DEATH"/>
    <property type="match status" value="1"/>
</dbReference>
<proteinExistence type="predicted"/>
<feature type="region of interest" description="Disordered" evidence="1">
    <location>
        <begin position="617"/>
        <end position="636"/>
    </location>
</feature>
<dbReference type="PANTHER" id="PTHR15077:SF12">
    <property type="entry name" value="DEATH DOMAIN-CONTAINING PROTEIN"/>
    <property type="match status" value="1"/>
</dbReference>
<evidence type="ECO:0000256" key="1">
    <source>
        <dbReference type="SAM" id="MobiDB-lite"/>
    </source>
</evidence>
<feature type="region of interest" description="Disordered" evidence="1">
    <location>
        <begin position="556"/>
        <end position="581"/>
    </location>
</feature>
<dbReference type="Gene3D" id="1.10.533.10">
    <property type="entry name" value="Death Domain, Fas"/>
    <property type="match status" value="1"/>
</dbReference>
<dbReference type="OrthoDB" id="5958225at2759"/>
<dbReference type="EMBL" id="LSMT01001247">
    <property type="protein sequence ID" value="PFX12641.1"/>
    <property type="molecule type" value="Genomic_DNA"/>
</dbReference>
<dbReference type="InterPro" id="IPR000488">
    <property type="entry name" value="Death_dom"/>
</dbReference>
<reference evidence="4" key="1">
    <citation type="journal article" date="2017" name="bioRxiv">
        <title>Comparative analysis of the genomes of Stylophora pistillata and Acropora digitifera provides evidence for extensive differences between species of corals.</title>
        <authorList>
            <person name="Voolstra C.R."/>
            <person name="Li Y."/>
            <person name="Liew Y.J."/>
            <person name="Baumgarten S."/>
            <person name="Zoccola D."/>
            <person name="Flot J.-F."/>
            <person name="Tambutte S."/>
            <person name="Allemand D."/>
            <person name="Aranda M."/>
        </authorList>
    </citation>
    <scope>NUCLEOTIDE SEQUENCE [LARGE SCALE GENOMIC DNA]</scope>
</reference>
<protein>
    <recommendedName>
        <fullName evidence="2">Death domain-containing protein</fullName>
    </recommendedName>
</protein>
<sequence length="722" mass="81777">MAEKEAAKPITNWLSGWSEGEAAVTSSNKTLAELFGIDPKVLRNKFDLEPGWQYDPTQNENLVFLSPTVLLGDLKIRDGGPKDRGPKEILSRVVRDMLDPKQTKHYEKPYFFQVPEIPNMHMGKVNDITNHHKRISEEKGEPMFKCQIIQKSAGDIMESAFNFSNTPPPISGFLMRKFEKYYGKACAIKYNLPQRPKGTPIILVPSSYEVTDMPVVLEDLGSSWREIGDITLVDQFIEKFVESGEIQRDFFCSFEHVEKRFCVDYGIILPDLQTFDELIGQVESQDSSIFQEVKEQGQDSPSPRLGLIKHPEKSQSVCFSYLPGKDPHSVEKIFRLVSSNRLNCFTLVLLYGSAFHWEDANCKLLSLYPVKGCRKCVFQDDEMVPEKSLKQFESVVGKFSRLDFPETYLSLQREIQRDGAVREMRRVLSEETAFNLSNPEFVHGEPVEVFYATVKDQVKLKNYVINLEMKGCCVRRVANLDGSLLSSFFRKRRKVGVVTAINNVFRPSGSLYADLQKASRRKNDLFPLRKLERAARSVIVHFVRAIVVAGLPEVYPPTPGNGVEDDDIEDDKGSSSNEEQVMSDIASGLNPSWESQITSASNYSPGGDQAIADFYTSQQPSTSGSRNSQFKQGTPSDDELEYLASRLGGAWKKLGRRLGIKDPKFEEISQSNEALSEKGYQMLKHWREEKGSAATHQILGQALQHELVNLRELAEEFCYEKQ</sequence>
<dbReference type="Pfam" id="PF00531">
    <property type="entry name" value="Death"/>
    <property type="match status" value="1"/>
</dbReference>
<gene>
    <name evidence="3" type="ORF">AWC38_SpisGene23363</name>
</gene>
<evidence type="ECO:0000313" key="3">
    <source>
        <dbReference type="EMBL" id="PFX12641.1"/>
    </source>
</evidence>
<dbReference type="SUPFAM" id="SSF47986">
    <property type="entry name" value="DEATH domain"/>
    <property type="match status" value="1"/>
</dbReference>
<organism evidence="3 4">
    <name type="scientific">Stylophora pistillata</name>
    <name type="common">Smooth cauliflower coral</name>
    <dbReference type="NCBI Taxonomy" id="50429"/>
    <lineage>
        <taxon>Eukaryota</taxon>
        <taxon>Metazoa</taxon>
        <taxon>Cnidaria</taxon>
        <taxon>Anthozoa</taxon>
        <taxon>Hexacorallia</taxon>
        <taxon>Scleractinia</taxon>
        <taxon>Astrocoeniina</taxon>
        <taxon>Pocilloporidae</taxon>
        <taxon>Stylophora</taxon>
    </lineage>
</organism>
<feature type="domain" description="Death" evidence="2">
    <location>
        <begin position="636"/>
        <end position="704"/>
    </location>
</feature>
<feature type="compositionally biased region" description="Polar residues" evidence="1">
    <location>
        <begin position="617"/>
        <end position="635"/>
    </location>
</feature>
<dbReference type="PROSITE" id="PS50017">
    <property type="entry name" value="DEATH_DOMAIN"/>
    <property type="match status" value="1"/>
</dbReference>
<dbReference type="GO" id="GO:0007165">
    <property type="term" value="P:signal transduction"/>
    <property type="evidence" value="ECO:0007669"/>
    <property type="project" value="InterPro"/>
</dbReference>
<dbReference type="CDD" id="cd01670">
    <property type="entry name" value="Death"/>
    <property type="match status" value="1"/>
</dbReference>
<dbReference type="InterPro" id="IPR016729">
    <property type="entry name" value="FADD"/>
</dbReference>
<accession>A0A2B4R4T8</accession>
<dbReference type="PANTHER" id="PTHR15077">
    <property type="entry name" value="FAS-ASSOCIATING DEATH DOMAIN-CONTAINING PROTEIN FADD"/>
    <property type="match status" value="1"/>
</dbReference>